<evidence type="ECO:0000313" key="2">
    <source>
        <dbReference type="Proteomes" id="UP000321595"/>
    </source>
</evidence>
<reference evidence="1 2" key="1">
    <citation type="submission" date="2019-08" db="EMBL/GenBank/DDBJ databases">
        <authorList>
            <person name="Liang Q."/>
        </authorList>
    </citation>
    <scope>NUCLEOTIDE SEQUENCE [LARGE SCALE GENOMIC DNA]</scope>
    <source>
        <strain evidence="1 2">V1718</strain>
    </source>
</reference>
<protein>
    <submittedName>
        <fullName evidence="1">Uncharacterized protein</fullName>
    </submittedName>
</protein>
<keyword evidence="2" id="KW-1185">Reference proteome</keyword>
<dbReference type="Proteomes" id="UP000321595">
    <property type="component" value="Chromosome"/>
</dbReference>
<dbReference type="OrthoDB" id="5507091at2"/>
<sequence>MKRMLWVALFAIGCHETVSSPVETQESTLEAESPSVVDSLDVERTEKLKWSEPHQIAQIDWTEVNKHQSASPGLLPAAQSAKIAGLGVPVLLPSNPELISRAEIVTGATWYAASMNHDGINVVIHGSKQSENLELNVTDEARELMRNFTVYRTHEIVTLTFNMYGVAYSLDIECAAPTTDDRCNKDETVMTMAENLVLAGGQP</sequence>
<dbReference type="RefSeq" id="WP_146959119.1">
    <property type="nucleotide sequence ID" value="NZ_CP042467.1"/>
</dbReference>
<dbReference type="AlphaFoldDB" id="A0A5B8XPG7"/>
<dbReference type="KEGG" id="bbae:FRD01_09315"/>
<accession>A0A5B8XPG7</accession>
<name>A0A5B8XPG7_9DELT</name>
<dbReference type="EMBL" id="CP042467">
    <property type="protein sequence ID" value="QED27434.1"/>
    <property type="molecule type" value="Genomic_DNA"/>
</dbReference>
<proteinExistence type="predicted"/>
<gene>
    <name evidence="1" type="ORF">FRD01_09315</name>
</gene>
<evidence type="ECO:0000313" key="1">
    <source>
        <dbReference type="EMBL" id="QED27434.1"/>
    </source>
</evidence>
<organism evidence="1 2">
    <name type="scientific">Microvenator marinus</name>
    <dbReference type="NCBI Taxonomy" id="2600177"/>
    <lineage>
        <taxon>Bacteria</taxon>
        <taxon>Deltaproteobacteria</taxon>
        <taxon>Bradymonadales</taxon>
        <taxon>Microvenatoraceae</taxon>
        <taxon>Microvenator</taxon>
    </lineage>
</organism>